<proteinExistence type="predicted"/>
<protein>
    <submittedName>
        <fullName evidence="1">Uncharacterized protein</fullName>
    </submittedName>
</protein>
<gene>
    <name evidence="1" type="ORF">TCEB3V08_LOCUS1641</name>
</gene>
<sequence>MDAEEAAGPSHSDAYEAFQTAMNWLERQPERTATQLVPLKRLRDMAAKRRVFCFATPQATLRTFVHESRLTTDIICACAYPHSWTVQMGTQPPTSLVFLSCWMRATRKDFVVASSCSDKARMRIPYFVFDKKLMVVSGFHINFKSIDSCLSKVTAADHMTCRGQCLINVGGDVVHLTESYKMEPSEVSVPVESFGAQRLNITDIQACVENKLHKS</sequence>
<organism evidence="1">
    <name type="scientific">Timema cristinae</name>
    <name type="common">Walking stick</name>
    <dbReference type="NCBI Taxonomy" id="61476"/>
    <lineage>
        <taxon>Eukaryota</taxon>
        <taxon>Metazoa</taxon>
        <taxon>Ecdysozoa</taxon>
        <taxon>Arthropoda</taxon>
        <taxon>Hexapoda</taxon>
        <taxon>Insecta</taxon>
        <taxon>Pterygota</taxon>
        <taxon>Neoptera</taxon>
        <taxon>Polyneoptera</taxon>
        <taxon>Phasmatodea</taxon>
        <taxon>Timematodea</taxon>
        <taxon>Timematoidea</taxon>
        <taxon>Timematidae</taxon>
        <taxon>Timema</taxon>
    </lineage>
</organism>
<dbReference type="EMBL" id="OC316773">
    <property type="protein sequence ID" value="CAD7393677.1"/>
    <property type="molecule type" value="Genomic_DNA"/>
</dbReference>
<dbReference type="AlphaFoldDB" id="A0A7R9CC15"/>
<reference evidence="1" key="1">
    <citation type="submission" date="2020-11" db="EMBL/GenBank/DDBJ databases">
        <authorList>
            <person name="Tran Van P."/>
        </authorList>
    </citation>
    <scope>NUCLEOTIDE SEQUENCE</scope>
</reference>
<name>A0A7R9CC15_TIMCR</name>
<evidence type="ECO:0000313" key="1">
    <source>
        <dbReference type="EMBL" id="CAD7393677.1"/>
    </source>
</evidence>
<accession>A0A7R9CC15</accession>